<evidence type="ECO:0000259" key="15">
    <source>
        <dbReference type="PROSITE" id="PS50112"/>
    </source>
</evidence>
<dbReference type="SUPFAM" id="SSF55874">
    <property type="entry name" value="ATPase domain of HSP90 chaperone/DNA topoisomerase II/histidine kinase"/>
    <property type="match status" value="1"/>
</dbReference>
<dbReference type="KEGG" id="dwd:DSCW_29660"/>
<dbReference type="EC" id="2.7.13.3" evidence="3"/>
<feature type="domain" description="Response regulatory" evidence="14">
    <location>
        <begin position="849"/>
        <end position="965"/>
    </location>
</feature>
<feature type="transmembrane region" description="Helical" evidence="12">
    <location>
        <begin position="12"/>
        <end position="30"/>
    </location>
</feature>
<evidence type="ECO:0000256" key="7">
    <source>
        <dbReference type="ARBA" id="ARBA00022692"/>
    </source>
</evidence>
<dbReference type="Gene3D" id="3.30.565.10">
    <property type="entry name" value="Histidine kinase-like ATPase, C-terminal domain"/>
    <property type="match status" value="1"/>
</dbReference>
<name>A0A5K7Z5Q6_9BACT</name>
<feature type="transmembrane region" description="Helical" evidence="12">
    <location>
        <begin position="136"/>
        <end position="154"/>
    </location>
</feature>
<dbReference type="Pfam" id="PF13426">
    <property type="entry name" value="PAS_9"/>
    <property type="match status" value="2"/>
</dbReference>
<keyword evidence="8" id="KW-0418">Kinase</keyword>
<dbReference type="InterPro" id="IPR011620">
    <property type="entry name" value="Sig_transdc_His_kinase_LytS_TM"/>
</dbReference>
<accession>A0A5K7Z5Q6</accession>
<sequence>MVSGTDLFYGLFNNMAIFIVLIAVYGFLISTFEESAKFTRQALVGFTFGLFAIGCMYAKIPVAEGVVVDQRNAIITLCGAFGGPLSAVIGAFMAGTYRINLGGAGALSGVIGVGLSALGGTVLYNFRDKIDSIPKAFVSALAATLIVLPGWLFYKDIQTAWALLKAVALPYGLAIFFGIFFVGLLLARQEHSHLAKIKLIKSEERLRESEQRLDLALSGANEGIWDWNLQNNTIHFDKRYYTISGYSPNEFPANFDEWELRVHPDDIQQVKSSIQNYLSGEIESYDNEFRFKHKDGHYMWIQGKGKIVARNDQGEPVRFIGTHSDITLRKQTEDSLRITRFIFDKASIGIYRIGSDAMIIDVNRQAALELGYTVDELHGMSIFDIDPHTKSDEWGAMWQSLCETGSNHFERIHRRKDGSDMFVEITTNLLEYEGNQFSVAFTQNITERKIGENNLKASERRYQDLFNEAPIGYVVIENKDGDPYIKNVNKAFLNLIGYNREEILDTPLSRYYTETSRELLKKVDYQRAFNGVTIHEERDLLTREKKIVNTILHVHPIYEEHNKIAGARAMFLDITDRKNAEKEAKRLELALLQAQKMEAIGTLAGGIAHDFNNILGAIIGYTELAQIYSKENPKIQEYTKQIFIASERAKGLIQQILAFSRQTKLEKQPLDIGVAVKETLKLLRASIPRTIEMQQDIKTNIGAVYANQTQIHQVVLNLCTNAAHAMEKKGGKLSVDLHPIAINENDRSNFNELKPGLYIKLMVTDTGHGMDNYTISRIFDPYYTTKEVGEGTGMGLALVHGIVKDHGGDIKVYSELGVGTAFHILFPTIEGNEEKATTEIDPLLKGKGNILFVDDEKPLVDIGKDLLEFLGYQVETRTSPIDALEALRAKPDKYDLVITDMTMPNMNGDKLVEEIKQFLPKLPIIICTGFSKRLSQDKKSEMGIDSILMKPLTLNDLATTVKKVLDETNQSINQ</sequence>
<feature type="transmembrane region" description="Helical" evidence="12">
    <location>
        <begin position="42"/>
        <end position="60"/>
    </location>
</feature>
<dbReference type="PROSITE" id="PS50109">
    <property type="entry name" value="HIS_KIN"/>
    <property type="match status" value="1"/>
</dbReference>
<evidence type="ECO:0000256" key="5">
    <source>
        <dbReference type="ARBA" id="ARBA00022553"/>
    </source>
</evidence>
<dbReference type="SMART" id="SM00387">
    <property type="entry name" value="HATPase_c"/>
    <property type="match status" value="1"/>
</dbReference>
<dbReference type="SUPFAM" id="SSF47384">
    <property type="entry name" value="Homodimeric domain of signal transducing histidine kinase"/>
    <property type="match status" value="1"/>
</dbReference>
<dbReference type="PROSITE" id="PS50110">
    <property type="entry name" value="RESPONSE_REGULATORY"/>
    <property type="match status" value="1"/>
</dbReference>
<dbReference type="PROSITE" id="PS50112">
    <property type="entry name" value="PAS"/>
    <property type="match status" value="2"/>
</dbReference>
<dbReference type="Pfam" id="PF07694">
    <property type="entry name" value="5TM-5TMR_LYT"/>
    <property type="match status" value="1"/>
</dbReference>
<evidence type="ECO:0000256" key="2">
    <source>
        <dbReference type="ARBA" id="ARBA00004651"/>
    </source>
</evidence>
<feature type="modified residue" description="4-aspartylphosphate" evidence="11">
    <location>
        <position position="900"/>
    </location>
</feature>
<evidence type="ECO:0000259" key="16">
    <source>
        <dbReference type="PROSITE" id="PS50113"/>
    </source>
</evidence>
<evidence type="ECO:0000256" key="3">
    <source>
        <dbReference type="ARBA" id="ARBA00012438"/>
    </source>
</evidence>
<comment type="catalytic activity">
    <reaction evidence="1">
        <text>ATP + protein L-histidine = ADP + protein N-phospho-L-histidine.</text>
        <dbReference type="EC" id="2.7.13.3"/>
    </reaction>
</comment>
<gene>
    <name evidence="17" type="ORF">DSCW_29660</name>
</gene>
<evidence type="ECO:0000313" key="17">
    <source>
        <dbReference type="EMBL" id="BBO75549.1"/>
    </source>
</evidence>
<keyword evidence="18" id="KW-1185">Reference proteome</keyword>
<dbReference type="InterPro" id="IPR036890">
    <property type="entry name" value="HATPase_C_sf"/>
</dbReference>
<dbReference type="Pfam" id="PF00512">
    <property type="entry name" value="HisKA"/>
    <property type="match status" value="1"/>
</dbReference>
<keyword evidence="9 12" id="KW-1133">Transmembrane helix</keyword>
<evidence type="ECO:0000256" key="8">
    <source>
        <dbReference type="ARBA" id="ARBA00022777"/>
    </source>
</evidence>
<evidence type="ECO:0000256" key="11">
    <source>
        <dbReference type="PROSITE-ProRule" id="PRU00169"/>
    </source>
</evidence>
<evidence type="ECO:0000256" key="6">
    <source>
        <dbReference type="ARBA" id="ARBA00022679"/>
    </source>
</evidence>
<evidence type="ECO:0000256" key="4">
    <source>
        <dbReference type="ARBA" id="ARBA00022475"/>
    </source>
</evidence>
<dbReference type="SUPFAM" id="SSF55785">
    <property type="entry name" value="PYP-like sensor domain (PAS domain)"/>
    <property type="match status" value="3"/>
</dbReference>
<dbReference type="InterPro" id="IPR001610">
    <property type="entry name" value="PAC"/>
</dbReference>
<keyword evidence="4" id="KW-1003">Cell membrane</keyword>
<feature type="transmembrane region" description="Helical" evidence="12">
    <location>
        <begin position="72"/>
        <end position="94"/>
    </location>
</feature>
<keyword evidence="7 12" id="KW-0812">Transmembrane</keyword>
<comment type="subcellular location">
    <subcellularLocation>
        <location evidence="2">Cell membrane</location>
        <topology evidence="2">Multi-pass membrane protein</topology>
    </subcellularLocation>
</comment>
<dbReference type="Gene3D" id="3.30.450.20">
    <property type="entry name" value="PAS domain"/>
    <property type="match status" value="3"/>
</dbReference>
<feature type="transmembrane region" description="Helical" evidence="12">
    <location>
        <begin position="166"/>
        <end position="187"/>
    </location>
</feature>
<dbReference type="SUPFAM" id="SSF52172">
    <property type="entry name" value="CheY-like"/>
    <property type="match status" value="1"/>
</dbReference>
<reference evidence="17 18" key="1">
    <citation type="submission" date="2019-11" db="EMBL/GenBank/DDBJ databases">
        <title>Comparative genomics of hydrocarbon-degrading Desulfosarcina strains.</title>
        <authorList>
            <person name="Watanabe M."/>
            <person name="Kojima H."/>
            <person name="Fukui M."/>
        </authorList>
    </citation>
    <scope>NUCLEOTIDE SEQUENCE [LARGE SCALE GENOMIC DNA]</scope>
    <source>
        <strain evidence="17 18">PP31</strain>
    </source>
</reference>
<dbReference type="GO" id="GO:0000155">
    <property type="term" value="F:phosphorelay sensor kinase activity"/>
    <property type="evidence" value="ECO:0007669"/>
    <property type="project" value="InterPro"/>
</dbReference>
<dbReference type="PROSITE" id="PS50113">
    <property type="entry name" value="PAC"/>
    <property type="match status" value="2"/>
</dbReference>
<dbReference type="OrthoDB" id="5389366at2"/>
<evidence type="ECO:0000256" key="1">
    <source>
        <dbReference type="ARBA" id="ARBA00000085"/>
    </source>
</evidence>
<evidence type="ECO:0000259" key="14">
    <source>
        <dbReference type="PROSITE" id="PS50110"/>
    </source>
</evidence>
<dbReference type="CDD" id="cd00130">
    <property type="entry name" value="PAS"/>
    <property type="match status" value="3"/>
</dbReference>
<dbReference type="InterPro" id="IPR000014">
    <property type="entry name" value="PAS"/>
</dbReference>
<feature type="domain" description="PAS" evidence="15">
    <location>
        <begin position="209"/>
        <end position="281"/>
    </location>
</feature>
<dbReference type="Proteomes" id="UP000427769">
    <property type="component" value="Chromosome"/>
</dbReference>
<dbReference type="CDD" id="cd00156">
    <property type="entry name" value="REC"/>
    <property type="match status" value="1"/>
</dbReference>
<dbReference type="SMART" id="SM00086">
    <property type="entry name" value="PAC"/>
    <property type="match status" value="3"/>
</dbReference>
<dbReference type="SMART" id="SM00388">
    <property type="entry name" value="HisKA"/>
    <property type="match status" value="1"/>
</dbReference>
<dbReference type="Gene3D" id="1.10.287.130">
    <property type="match status" value="1"/>
</dbReference>
<dbReference type="InterPro" id="IPR005467">
    <property type="entry name" value="His_kinase_dom"/>
</dbReference>
<keyword evidence="6" id="KW-0808">Transferase</keyword>
<dbReference type="SMART" id="SM00448">
    <property type="entry name" value="REC"/>
    <property type="match status" value="1"/>
</dbReference>
<evidence type="ECO:0000313" key="18">
    <source>
        <dbReference type="Proteomes" id="UP000427769"/>
    </source>
</evidence>
<evidence type="ECO:0000256" key="10">
    <source>
        <dbReference type="ARBA" id="ARBA00023136"/>
    </source>
</evidence>
<dbReference type="CDD" id="cd00082">
    <property type="entry name" value="HisKA"/>
    <property type="match status" value="1"/>
</dbReference>
<evidence type="ECO:0000259" key="13">
    <source>
        <dbReference type="PROSITE" id="PS50109"/>
    </source>
</evidence>
<dbReference type="SMART" id="SM00091">
    <property type="entry name" value="PAS"/>
    <property type="match status" value="3"/>
</dbReference>
<dbReference type="InterPro" id="IPR001789">
    <property type="entry name" value="Sig_transdc_resp-reg_receiver"/>
</dbReference>
<dbReference type="Pfam" id="PF00072">
    <property type="entry name" value="Response_reg"/>
    <property type="match status" value="1"/>
</dbReference>
<keyword evidence="5 11" id="KW-0597">Phosphoprotein</keyword>
<dbReference type="InterPro" id="IPR036097">
    <property type="entry name" value="HisK_dim/P_sf"/>
</dbReference>
<dbReference type="InterPro" id="IPR052162">
    <property type="entry name" value="Sensor_kinase/Photoreceptor"/>
</dbReference>
<keyword evidence="10 12" id="KW-0472">Membrane</keyword>
<dbReference type="PANTHER" id="PTHR43304">
    <property type="entry name" value="PHYTOCHROME-LIKE PROTEIN CPH1"/>
    <property type="match status" value="1"/>
</dbReference>
<feature type="transmembrane region" description="Helical" evidence="12">
    <location>
        <begin position="101"/>
        <end position="124"/>
    </location>
</feature>
<dbReference type="GO" id="GO:0071555">
    <property type="term" value="P:cell wall organization"/>
    <property type="evidence" value="ECO:0007669"/>
    <property type="project" value="InterPro"/>
</dbReference>
<dbReference type="InterPro" id="IPR013655">
    <property type="entry name" value="PAS_fold_3"/>
</dbReference>
<dbReference type="EMBL" id="AP021875">
    <property type="protein sequence ID" value="BBO75549.1"/>
    <property type="molecule type" value="Genomic_DNA"/>
</dbReference>
<dbReference type="Pfam" id="PF02518">
    <property type="entry name" value="HATPase_c"/>
    <property type="match status" value="1"/>
</dbReference>
<organism evidence="17 18">
    <name type="scientific">Desulfosarcina widdelii</name>
    <dbReference type="NCBI Taxonomy" id="947919"/>
    <lineage>
        <taxon>Bacteria</taxon>
        <taxon>Pseudomonadati</taxon>
        <taxon>Thermodesulfobacteriota</taxon>
        <taxon>Desulfobacteria</taxon>
        <taxon>Desulfobacterales</taxon>
        <taxon>Desulfosarcinaceae</taxon>
        <taxon>Desulfosarcina</taxon>
    </lineage>
</organism>
<dbReference type="InterPro" id="IPR035965">
    <property type="entry name" value="PAS-like_dom_sf"/>
</dbReference>
<feature type="domain" description="Histidine kinase" evidence="13">
    <location>
        <begin position="606"/>
        <end position="830"/>
    </location>
</feature>
<dbReference type="Gene3D" id="3.40.50.2300">
    <property type="match status" value="1"/>
</dbReference>
<dbReference type="InterPro" id="IPR011006">
    <property type="entry name" value="CheY-like_superfamily"/>
</dbReference>
<proteinExistence type="predicted"/>
<protein>
    <recommendedName>
        <fullName evidence="3">histidine kinase</fullName>
        <ecNumber evidence="3">2.7.13.3</ecNumber>
    </recommendedName>
</protein>
<dbReference type="InterPro" id="IPR004358">
    <property type="entry name" value="Sig_transdc_His_kin-like_C"/>
</dbReference>
<evidence type="ECO:0000256" key="12">
    <source>
        <dbReference type="SAM" id="Phobius"/>
    </source>
</evidence>
<dbReference type="GO" id="GO:0005886">
    <property type="term" value="C:plasma membrane"/>
    <property type="evidence" value="ECO:0007669"/>
    <property type="project" value="UniProtKB-SubCell"/>
</dbReference>
<dbReference type="Pfam" id="PF08447">
    <property type="entry name" value="PAS_3"/>
    <property type="match status" value="1"/>
</dbReference>
<dbReference type="PRINTS" id="PR00344">
    <property type="entry name" value="BCTRLSENSOR"/>
</dbReference>
<evidence type="ECO:0000256" key="9">
    <source>
        <dbReference type="ARBA" id="ARBA00022989"/>
    </source>
</evidence>
<dbReference type="RefSeq" id="WP_155304455.1">
    <property type="nucleotide sequence ID" value="NZ_AP021875.1"/>
</dbReference>
<dbReference type="InterPro" id="IPR000700">
    <property type="entry name" value="PAS-assoc_C"/>
</dbReference>
<dbReference type="NCBIfam" id="TIGR00229">
    <property type="entry name" value="sensory_box"/>
    <property type="match status" value="3"/>
</dbReference>
<dbReference type="PANTHER" id="PTHR43304:SF1">
    <property type="entry name" value="PAC DOMAIN-CONTAINING PROTEIN"/>
    <property type="match status" value="1"/>
</dbReference>
<feature type="domain" description="PAS" evidence="15">
    <location>
        <begin position="458"/>
        <end position="532"/>
    </location>
</feature>
<dbReference type="InterPro" id="IPR003661">
    <property type="entry name" value="HisK_dim/P_dom"/>
</dbReference>
<feature type="domain" description="PAC" evidence="16">
    <location>
        <begin position="285"/>
        <end position="338"/>
    </location>
</feature>
<dbReference type="InterPro" id="IPR003594">
    <property type="entry name" value="HATPase_dom"/>
</dbReference>
<feature type="domain" description="PAC" evidence="16">
    <location>
        <begin position="534"/>
        <end position="586"/>
    </location>
</feature>
<dbReference type="AlphaFoldDB" id="A0A5K7Z5Q6"/>